<accession>A0A8H9YU02</accession>
<organism evidence="1">
    <name type="scientific">Pseudomonas tritici</name>
    <dbReference type="NCBI Taxonomy" id="2745518"/>
    <lineage>
        <taxon>Bacteria</taxon>
        <taxon>Pseudomonadati</taxon>
        <taxon>Pseudomonadota</taxon>
        <taxon>Gammaproteobacteria</taxon>
        <taxon>Pseudomonadales</taxon>
        <taxon>Pseudomonadaceae</taxon>
        <taxon>Pseudomonas</taxon>
    </lineage>
</organism>
<name>A0A8H9YU02_9PSED</name>
<evidence type="ECO:0000313" key="1">
    <source>
        <dbReference type="EMBL" id="MBC3294651.1"/>
    </source>
</evidence>
<dbReference type="AlphaFoldDB" id="A0A8H9YU02"/>
<sequence>MDKFDRAKQREVLQKLYDLSPYVMEPEEADYFNELFGHEYNFYANLLYLEGHGLIESGVRLANGEADLKLAELKLTHKGIDFLREDGGLGAILNILTIRLHGDTIDELERVINSSKESPDDKKKLITQLRSLPADAIKHLTLELLGKGMSHLPDAFHTIQKALHQL</sequence>
<reference evidence="1" key="1">
    <citation type="journal article" date="2020" name="Microorganisms">
        <title>Reliable Identification of Environmental Pseudomonas Isolates Using the rpoD Gene.</title>
        <authorList>
            <consortium name="The Broad Institute Genome Sequencing Platform"/>
            <person name="Girard L."/>
            <person name="Lood C."/>
            <person name="Rokni-Zadeh H."/>
            <person name="van Noort V."/>
            <person name="Lavigne R."/>
            <person name="De Mot R."/>
        </authorList>
    </citation>
    <scope>NUCLEOTIDE SEQUENCE [LARGE SCALE GENOMIC DNA]</scope>
    <source>
        <strain evidence="1">SWRI145</strain>
    </source>
</reference>
<dbReference type="EMBL" id="JABWQF010000016">
    <property type="protein sequence ID" value="MBC3294651.1"/>
    <property type="molecule type" value="Genomic_DNA"/>
</dbReference>
<comment type="caution">
    <text evidence="1">The sequence shown here is derived from an EMBL/GenBank/DDBJ whole genome shotgun (WGS) entry which is preliminary data.</text>
</comment>
<protein>
    <submittedName>
        <fullName evidence="1">Uncharacterized protein</fullName>
    </submittedName>
</protein>
<gene>
    <name evidence="1" type="ORF">HU722_24290</name>
</gene>
<proteinExistence type="predicted"/>